<feature type="transmembrane region" description="Helical" evidence="6">
    <location>
        <begin position="238"/>
        <end position="259"/>
    </location>
</feature>
<feature type="transmembrane region" description="Helical" evidence="6">
    <location>
        <begin position="33"/>
        <end position="55"/>
    </location>
</feature>
<proteinExistence type="inferred from homology"/>
<dbReference type="eggNOG" id="KOG1362">
    <property type="taxonomic scope" value="Eukaryota"/>
</dbReference>
<keyword evidence="8" id="KW-1185">Reference proteome</keyword>
<dbReference type="AlphaFoldDB" id="T1I1K3"/>
<dbReference type="GO" id="GO:0005886">
    <property type="term" value="C:plasma membrane"/>
    <property type="evidence" value="ECO:0007669"/>
    <property type="project" value="UniProtKB-SubCell"/>
</dbReference>
<evidence type="ECO:0000256" key="6">
    <source>
        <dbReference type="RuleBase" id="RU368066"/>
    </source>
</evidence>
<dbReference type="STRING" id="13249.T1I1K3"/>
<dbReference type="VEuPathDB" id="VectorBase:RPRC010173"/>
<comment type="similarity">
    <text evidence="2 6">Belongs to the CTL (choline transporter-like) family.</text>
</comment>
<dbReference type="EnsemblMetazoa" id="RPRC010173-RA">
    <property type="protein sequence ID" value="RPRC010173-PA"/>
    <property type="gene ID" value="RPRC010173"/>
</dbReference>
<evidence type="ECO:0000256" key="2">
    <source>
        <dbReference type="ARBA" id="ARBA00007168"/>
    </source>
</evidence>
<evidence type="ECO:0000256" key="4">
    <source>
        <dbReference type="ARBA" id="ARBA00022989"/>
    </source>
</evidence>
<evidence type="ECO:0000256" key="3">
    <source>
        <dbReference type="ARBA" id="ARBA00022692"/>
    </source>
</evidence>
<evidence type="ECO:0000313" key="7">
    <source>
        <dbReference type="EnsemblMetazoa" id="RPRC010173-PA"/>
    </source>
</evidence>
<protein>
    <recommendedName>
        <fullName evidence="6">Choline transporter-like protein</fullName>
    </recommendedName>
</protein>
<dbReference type="Proteomes" id="UP000015103">
    <property type="component" value="Unassembled WGS sequence"/>
</dbReference>
<reference evidence="7" key="1">
    <citation type="submission" date="2015-05" db="UniProtKB">
        <authorList>
            <consortium name="EnsemblMetazoa"/>
        </authorList>
    </citation>
    <scope>IDENTIFICATION</scope>
</reference>
<accession>T1I1K3</accession>
<dbReference type="InterPro" id="IPR007603">
    <property type="entry name" value="Choline_transptr-like"/>
</dbReference>
<feature type="transmembrane region" description="Helical" evidence="6">
    <location>
        <begin position="194"/>
        <end position="218"/>
    </location>
</feature>
<dbReference type="PANTHER" id="PTHR12385">
    <property type="entry name" value="CHOLINE TRANSPORTER-LIKE (SLC FAMILY 44)"/>
    <property type="match status" value="1"/>
</dbReference>
<keyword evidence="3 6" id="KW-0812">Transmembrane</keyword>
<name>T1I1K3_RHOPR</name>
<feature type="transmembrane region" description="Helical" evidence="6">
    <location>
        <begin position="170"/>
        <end position="188"/>
    </location>
</feature>
<dbReference type="HOGENOM" id="CLU_822117_0_0_1"/>
<dbReference type="EMBL" id="ACPB03006872">
    <property type="status" value="NOT_ANNOTATED_CDS"/>
    <property type="molecule type" value="Genomic_DNA"/>
</dbReference>
<evidence type="ECO:0000256" key="5">
    <source>
        <dbReference type="ARBA" id="ARBA00023136"/>
    </source>
</evidence>
<organism evidence="7 8">
    <name type="scientific">Rhodnius prolixus</name>
    <name type="common">Triatomid bug</name>
    <dbReference type="NCBI Taxonomy" id="13249"/>
    <lineage>
        <taxon>Eukaryota</taxon>
        <taxon>Metazoa</taxon>
        <taxon>Ecdysozoa</taxon>
        <taxon>Arthropoda</taxon>
        <taxon>Hexapoda</taxon>
        <taxon>Insecta</taxon>
        <taxon>Pterygota</taxon>
        <taxon>Neoptera</taxon>
        <taxon>Paraneoptera</taxon>
        <taxon>Hemiptera</taxon>
        <taxon>Heteroptera</taxon>
        <taxon>Panheteroptera</taxon>
        <taxon>Cimicomorpha</taxon>
        <taxon>Reduviidae</taxon>
        <taxon>Triatominae</taxon>
        <taxon>Rhodnius</taxon>
    </lineage>
</organism>
<dbReference type="InParanoid" id="T1I1K3"/>
<keyword evidence="5 6" id="KW-0472">Membrane</keyword>
<sequence>MGACCSREKVEPVVVAAREDFHGPVEGRRCTDILGIILLLAFTIVLFGLVGYCIFHGDINRLIFGYDNCGNVCGRVNPPEKDPQFPCKGGDLTDKKFLLIKEADKIIFSPKNVHKECVQDCNAYPDFEPLFHRCVPVKTGDSVNTFVSKTGLKDFFHEVTEDLHHTSREIIGLSIIAFMISVLMVIFMKFFAGFMVWVILIGSMGLSVIGTVYCWILWKQRKNEEDSSDIHKRKTVTYLAIAIVATIVTVIIFLVIIVLRKRIKLVVELFKEAGKAVTRMPFLLLEPFL</sequence>
<comment type="function">
    <text evidence="6">Choline transporter.</text>
</comment>
<evidence type="ECO:0000313" key="8">
    <source>
        <dbReference type="Proteomes" id="UP000015103"/>
    </source>
</evidence>
<dbReference type="PANTHER" id="PTHR12385:SF96">
    <property type="entry name" value="CHOLINE TRANSPORTER-LIKE PROTEIN"/>
    <property type="match status" value="1"/>
</dbReference>
<comment type="subcellular location">
    <subcellularLocation>
        <location evidence="6">Cell membrane</location>
        <topology evidence="6">Multi-pass membrane protein</topology>
    </subcellularLocation>
    <subcellularLocation>
        <location evidence="1">Membrane</location>
        <topology evidence="1">Multi-pass membrane protein</topology>
    </subcellularLocation>
</comment>
<keyword evidence="4 6" id="KW-1133">Transmembrane helix</keyword>
<comment type="caution">
    <text evidence="6">Lacks conserved residue(s) required for the propagation of feature annotation.</text>
</comment>
<dbReference type="GO" id="GO:0022857">
    <property type="term" value="F:transmembrane transporter activity"/>
    <property type="evidence" value="ECO:0007669"/>
    <property type="project" value="UniProtKB-UniRule"/>
</dbReference>
<dbReference type="Pfam" id="PF04515">
    <property type="entry name" value="Choline_transpo"/>
    <property type="match status" value="1"/>
</dbReference>
<evidence type="ECO:0000256" key="1">
    <source>
        <dbReference type="ARBA" id="ARBA00004141"/>
    </source>
</evidence>